<dbReference type="Proteomes" id="UP001249851">
    <property type="component" value="Unassembled WGS sequence"/>
</dbReference>
<gene>
    <name evidence="2" type="ORF">P5673_013876</name>
</gene>
<sequence>MTHRRGARKTGGGKAPASPKEVSKLVAGVIPISVNPLEQEIDDDAGEELDLRRDKDERKVITCKVGPKSTY</sequence>
<evidence type="ECO:0000256" key="1">
    <source>
        <dbReference type="SAM" id="MobiDB-lite"/>
    </source>
</evidence>
<accession>A0AAD9QKG4</accession>
<name>A0AAD9QKG4_ACRCE</name>
<dbReference type="EMBL" id="JARQWQ010000027">
    <property type="protein sequence ID" value="KAK2562905.1"/>
    <property type="molecule type" value="Genomic_DNA"/>
</dbReference>
<reference evidence="2" key="1">
    <citation type="journal article" date="2023" name="G3 (Bethesda)">
        <title>Whole genome assembly and annotation of the endangered Caribbean coral Acropora cervicornis.</title>
        <authorList>
            <person name="Selwyn J.D."/>
            <person name="Vollmer S.V."/>
        </authorList>
    </citation>
    <scope>NUCLEOTIDE SEQUENCE</scope>
    <source>
        <strain evidence="2">K2</strain>
    </source>
</reference>
<evidence type="ECO:0000313" key="2">
    <source>
        <dbReference type="EMBL" id="KAK2562905.1"/>
    </source>
</evidence>
<evidence type="ECO:0000313" key="3">
    <source>
        <dbReference type="Proteomes" id="UP001249851"/>
    </source>
</evidence>
<protein>
    <submittedName>
        <fullName evidence="2">Uncharacterized protein</fullName>
    </submittedName>
</protein>
<organism evidence="2 3">
    <name type="scientific">Acropora cervicornis</name>
    <name type="common">Staghorn coral</name>
    <dbReference type="NCBI Taxonomy" id="6130"/>
    <lineage>
        <taxon>Eukaryota</taxon>
        <taxon>Metazoa</taxon>
        <taxon>Cnidaria</taxon>
        <taxon>Anthozoa</taxon>
        <taxon>Hexacorallia</taxon>
        <taxon>Scleractinia</taxon>
        <taxon>Astrocoeniina</taxon>
        <taxon>Acroporidae</taxon>
        <taxon>Acropora</taxon>
    </lineage>
</organism>
<reference evidence="2" key="2">
    <citation type="journal article" date="2023" name="Science">
        <title>Genomic signatures of disease resistance in endangered staghorn corals.</title>
        <authorList>
            <person name="Vollmer S.V."/>
            <person name="Selwyn J.D."/>
            <person name="Despard B.A."/>
            <person name="Roesel C.L."/>
        </authorList>
    </citation>
    <scope>NUCLEOTIDE SEQUENCE</scope>
    <source>
        <strain evidence="2">K2</strain>
    </source>
</reference>
<dbReference type="AlphaFoldDB" id="A0AAD9QKG4"/>
<proteinExistence type="predicted"/>
<keyword evidence="3" id="KW-1185">Reference proteome</keyword>
<feature type="region of interest" description="Disordered" evidence="1">
    <location>
        <begin position="1"/>
        <end position="21"/>
    </location>
</feature>
<comment type="caution">
    <text evidence="2">The sequence shown here is derived from an EMBL/GenBank/DDBJ whole genome shotgun (WGS) entry which is preliminary data.</text>
</comment>